<keyword evidence="3" id="KW-1185">Reference proteome</keyword>
<evidence type="ECO:0000256" key="1">
    <source>
        <dbReference type="SAM" id="MobiDB-lite"/>
    </source>
</evidence>
<name>A0AAN9S5H6_PSOTE</name>
<comment type="caution">
    <text evidence="2">The sequence shown here is derived from an EMBL/GenBank/DDBJ whole genome shotgun (WGS) entry which is preliminary data.</text>
</comment>
<dbReference type="EMBL" id="JAYMYS010000006">
    <property type="protein sequence ID" value="KAK7389597.1"/>
    <property type="molecule type" value="Genomic_DNA"/>
</dbReference>
<evidence type="ECO:0000313" key="3">
    <source>
        <dbReference type="Proteomes" id="UP001386955"/>
    </source>
</evidence>
<accession>A0AAN9S5H6</accession>
<dbReference type="AlphaFoldDB" id="A0AAN9S5H6"/>
<organism evidence="2 3">
    <name type="scientific">Psophocarpus tetragonolobus</name>
    <name type="common">Winged bean</name>
    <name type="synonym">Dolichos tetragonolobus</name>
    <dbReference type="NCBI Taxonomy" id="3891"/>
    <lineage>
        <taxon>Eukaryota</taxon>
        <taxon>Viridiplantae</taxon>
        <taxon>Streptophyta</taxon>
        <taxon>Embryophyta</taxon>
        <taxon>Tracheophyta</taxon>
        <taxon>Spermatophyta</taxon>
        <taxon>Magnoliopsida</taxon>
        <taxon>eudicotyledons</taxon>
        <taxon>Gunneridae</taxon>
        <taxon>Pentapetalae</taxon>
        <taxon>rosids</taxon>
        <taxon>fabids</taxon>
        <taxon>Fabales</taxon>
        <taxon>Fabaceae</taxon>
        <taxon>Papilionoideae</taxon>
        <taxon>50 kb inversion clade</taxon>
        <taxon>NPAAA clade</taxon>
        <taxon>indigoferoid/millettioid clade</taxon>
        <taxon>Phaseoleae</taxon>
        <taxon>Psophocarpus</taxon>
    </lineage>
</organism>
<gene>
    <name evidence="2" type="ORF">VNO78_24767</name>
</gene>
<evidence type="ECO:0000313" key="2">
    <source>
        <dbReference type="EMBL" id="KAK7389597.1"/>
    </source>
</evidence>
<feature type="region of interest" description="Disordered" evidence="1">
    <location>
        <begin position="12"/>
        <end position="46"/>
    </location>
</feature>
<reference evidence="2 3" key="1">
    <citation type="submission" date="2024-01" db="EMBL/GenBank/DDBJ databases">
        <title>The genomes of 5 underutilized Papilionoideae crops provide insights into root nodulation and disease resistanc.</title>
        <authorList>
            <person name="Jiang F."/>
        </authorList>
    </citation>
    <scope>NUCLEOTIDE SEQUENCE [LARGE SCALE GENOMIC DNA]</scope>
    <source>
        <strain evidence="2">DUOXIRENSHENG_FW03</strain>
        <tissue evidence="2">Leaves</tissue>
    </source>
</reference>
<proteinExistence type="predicted"/>
<protein>
    <submittedName>
        <fullName evidence="2">Uncharacterized protein</fullName>
    </submittedName>
</protein>
<sequence length="162" mass="17843">MEIGFVTFEDEEQLKNSAKKSKDNAVSRQELNEENIGVDVPSGGNLDAETNNDNLAKARSVHDAMTPLVHKADQLEQKENSIMQILKKLCSSCRPLSLTPSSDIQRSGPTCCRGEGGAPPCHACSNMCFRGYMIPHGSGRRSREVGFPQWMEQTVFVVFSLP</sequence>
<dbReference type="Proteomes" id="UP001386955">
    <property type="component" value="Unassembled WGS sequence"/>
</dbReference>